<dbReference type="SUPFAM" id="SSF46689">
    <property type="entry name" value="Homeodomain-like"/>
    <property type="match status" value="1"/>
</dbReference>
<dbReference type="GO" id="GO:0000976">
    <property type="term" value="F:transcription cis-regulatory region binding"/>
    <property type="evidence" value="ECO:0007669"/>
    <property type="project" value="TreeGrafter"/>
</dbReference>
<dbReference type="OrthoDB" id="7223515at2"/>
<dbReference type="SUPFAM" id="SSF48498">
    <property type="entry name" value="Tetracyclin repressor-like, C-terminal domain"/>
    <property type="match status" value="1"/>
</dbReference>
<dbReference type="KEGG" id="kak:Kalk_18035"/>
<dbReference type="InterPro" id="IPR025996">
    <property type="entry name" value="MT1864/Rv1816-like_C"/>
</dbReference>
<accession>A0A2K9LRW6</accession>
<organism evidence="6 7">
    <name type="scientific">Ketobacter alkanivorans</name>
    <dbReference type="NCBI Taxonomy" id="1917421"/>
    <lineage>
        <taxon>Bacteria</taxon>
        <taxon>Pseudomonadati</taxon>
        <taxon>Pseudomonadota</taxon>
        <taxon>Gammaproteobacteria</taxon>
        <taxon>Pseudomonadales</taxon>
        <taxon>Ketobacteraceae</taxon>
        <taxon>Ketobacter</taxon>
    </lineage>
</organism>
<evidence type="ECO:0000259" key="5">
    <source>
        <dbReference type="PROSITE" id="PS50977"/>
    </source>
</evidence>
<feature type="DNA-binding region" description="H-T-H motif" evidence="4">
    <location>
        <begin position="33"/>
        <end position="52"/>
    </location>
</feature>
<dbReference type="PANTHER" id="PTHR30055:SF234">
    <property type="entry name" value="HTH-TYPE TRANSCRIPTIONAL REGULATOR BETI"/>
    <property type="match status" value="1"/>
</dbReference>
<evidence type="ECO:0000256" key="1">
    <source>
        <dbReference type="ARBA" id="ARBA00023015"/>
    </source>
</evidence>
<evidence type="ECO:0000256" key="2">
    <source>
        <dbReference type="ARBA" id="ARBA00023125"/>
    </source>
</evidence>
<reference evidence="7" key="1">
    <citation type="submission" date="2017-08" db="EMBL/GenBank/DDBJ databases">
        <title>Direct submision.</title>
        <authorList>
            <person name="Kim S.-J."/>
            <person name="Rhee S.-K."/>
        </authorList>
    </citation>
    <scope>NUCLEOTIDE SEQUENCE [LARGE SCALE GENOMIC DNA]</scope>
    <source>
        <strain evidence="7">GI5</strain>
    </source>
</reference>
<dbReference type="Gene3D" id="1.10.357.10">
    <property type="entry name" value="Tetracycline Repressor, domain 2"/>
    <property type="match status" value="1"/>
</dbReference>
<dbReference type="PROSITE" id="PS50977">
    <property type="entry name" value="HTH_TETR_2"/>
    <property type="match status" value="1"/>
</dbReference>
<dbReference type="InterPro" id="IPR050109">
    <property type="entry name" value="HTH-type_TetR-like_transc_reg"/>
</dbReference>
<dbReference type="AlphaFoldDB" id="A0A2K9LRW6"/>
<dbReference type="RefSeq" id="WP_101895579.1">
    <property type="nucleotide sequence ID" value="NZ_CP022684.1"/>
</dbReference>
<evidence type="ECO:0000313" key="7">
    <source>
        <dbReference type="Proteomes" id="UP000235116"/>
    </source>
</evidence>
<evidence type="ECO:0000313" key="6">
    <source>
        <dbReference type="EMBL" id="AUM14205.1"/>
    </source>
</evidence>
<dbReference type="EMBL" id="CP022684">
    <property type="protein sequence ID" value="AUM14205.1"/>
    <property type="molecule type" value="Genomic_DNA"/>
</dbReference>
<dbReference type="Proteomes" id="UP000235116">
    <property type="component" value="Chromosome"/>
</dbReference>
<dbReference type="InterPro" id="IPR009057">
    <property type="entry name" value="Homeodomain-like_sf"/>
</dbReference>
<evidence type="ECO:0000256" key="3">
    <source>
        <dbReference type="ARBA" id="ARBA00023163"/>
    </source>
</evidence>
<keyword evidence="7" id="KW-1185">Reference proteome</keyword>
<dbReference type="PANTHER" id="PTHR30055">
    <property type="entry name" value="HTH-TYPE TRANSCRIPTIONAL REGULATOR RUTR"/>
    <property type="match status" value="1"/>
</dbReference>
<gene>
    <name evidence="6" type="ORF">Kalk_18035</name>
</gene>
<protein>
    <recommendedName>
        <fullName evidence="5">HTH tetR-type domain-containing protein</fullName>
    </recommendedName>
</protein>
<dbReference type="GO" id="GO:0003700">
    <property type="term" value="F:DNA-binding transcription factor activity"/>
    <property type="evidence" value="ECO:0007669"/>
    <property type="project" value="TreeGrafter"/>
</dbReference>
<dbReference type="Pfam" id="PF13305">
    <property type="entry name" value="TetR_C_33"/>
    <property type="match status" value="1"/>
</dbReference>
<feature type="domain" description="HTH tetR-type" evidence="5">
    <location>
        <begin position="10"/>
        <end position="70"/>
    </location>
</feature>
<name>A0A2K9LRW6_9GAMM</name>
<proteinExistence type="predicted"/>
<dbReference type="InterPro" id="IPR001647">
    <property type="entry name" value="HTH_TetR"/>
</dbReference>
<keyword evidence="2 4" id="KW-0238">DNA-binding</keyword>
<dbReference type="InterPro" id="IPR036271">
    <property type="entry name" value="Tet_transcr_reg_TetR-rel_C_sf"/>
</dbReference>
<evidence type="ECO:0000256" key="4">
    <source>
        <dbReference type="PROSITE-ProRule" id="PRU00335"/>
    </source>
</evidence>
<sequence>MARRNEHSRDEIQGMAIDATHTLISREGLEGVSARKVAQQIGYTVGTLYQNFENIHELILHANAFSLTQLLSELEQAFRKEPKPLQRIILIANTYLKFGQTHEKQWAAIFRNTLPRDFVMPDWYQARIDALFSLLERAVRELARHRDNKQIKLASRTLWSGVHGICILHIGAKLYSDQIATPQALLESLITNYLTAWVQEGSKA</sequence>
<keyword evidence="1" id="KW-0805">Transcription regulation</keyword>
<keyword evidence="3" id="KW-0804">Transcription</keyword>
<dbReference type="Pfam" id="PF00440">
    <property type="entry name" value="TetR_N"/>
    <property type="match status" value="1"/>
</dbReference>